<dbReference type="Proteomes" id="UP001596445">
    <property type="component" value="Unassembled WGS sequence"/>
</dbReference>
<keyword evidence="2" id="KW-1185">Reference proteome</keyword>
<reference evidence="1 2" key="1">
    <citation type="journal article" date="2019" name="Int. J. Syst. Evol. Microbiol.">
        <title>The Global Catalogue of Microorganisms (GCM) 10K type strain sequencing project: providing services to taxonomists for standard genome sequencing and annotation.</title>
        <authorList>
            <consortium name="The Broad Institute Genomics Platform"/>
            <consortium name="The Broad Institute Genome Sequencing Center for Infectious Disease"/>
            <person name="Wu L."/>
            <person name="Ma J."/>
        </authorList>
    </citation>
    <scope>NUCLEOTIDE SEQUENCE [LARGE SCALE GENOMIC DNA]</scope>
    <source>
        <strain evidence="1 2">JCM 30072</strain>
    </source>
</reference>
<dbReference type="RefSeq" id="WP_267162802.1">
    <property type="nucleotide sequence ID" value="NZ_CP112972.1"/>
</dbReference>
<gene>
    <name evidence="1" type="ORF">ACFQQG_01415</name>
</gene>
<name>A0ABD5VUR0_9EURY</name>
<evidence type="ECO:0008006" key="3">
    <source>
        <dbReference type="Google" id="ProtNLM"/>
    </source>
</evidence>
<dbReference type="Gene3D" id="3.60.15.10">
    <property type="entry name" value="Ribonuclease Z/Hydroxyacylglutathione hydrolase-like"/>
    <property type="match status" value="1"/>
</dbReference>
<accession>A0ABD5VUR0</accession>
<proteinExistence type="predicted"/>
<dbReference type="InterPro" id="IPR036866">
    <property type="entry name" value="RibonucZ/Hydroxyglut_hydro"/>
</dbReference>
<evidence type="ECO:0000313" key="1">
    <source>
        <dbReference type="EMBL" id="MFC7057073.1"/>
    </source>
</evidence>
<evidence type="ECO:0000313" key="2">
    <source>
        <dbReference type="Proteomes" id="UP001596445"/>
    </source>
</evidence>
<dbReference type="AlphaFoldDB" id="A0ABD5VUR0"/>
<dbReference type="EMBL" id="JBHSZI010000001">
    <property type="protein sequence ID" value="MFC7057073.1"/>
    <property type="molecule type" value="Genomic_DNA"/>
</dbReference>
<organism evidence="1 2">
    <name type="scientific">Halovenus salina</name>
    <dbReference type="NCBI Taxonomy" id="1510225"/>
    <lineage>
        <taxon>Archaea</taxon>
        <taxon>Methanobacteriati</taxon>
        <taxon>Methanobacteriota</taxon>
        <taxon>Stenosarchaea group</taxon>
        <taxon>Halobacteria</taxon>
        <taxon>Halobacteriales</taxon>
        <taxon>Haloarculaceae</taxon>
        <taxon>Halovenus</taxon>
    </lineage>
</organism>
<dbReference type="GeneID" id="76628891"/>
<dbReference type="SUPFAM" id="SSF56281">
    <property type="entry name" value="Metallo-hydrolase/oxidoreductase"/>
    <property type="match status" value="1"/>
</dbReference>
<comment type="caution">
    <text evidence="1">The sequence shown here is derived from an EMBL/GenBank/DDBJ whole genome shotgun (WGS) entry which is preliminary data.</text>
</comment>
<sequence>MKSSGPAADWQEMDSFDGGFSWIAYPDETMERASHGLAVDGEVWLVDPVDAEGIDDRIEEYGEVAGVVILLDRHKRDAAAFATRHDVSVWVPAFMDGVVEELDAPTERFRHELADTGYVAHTLVDNRMWQEAILYHEDDGVLVVPEAVGTTSYFRAAGESLGVHPMLRLTPPRELDRFNPERVLVGHGPGIHEDVADTVGDAIDGSRRRAPQLMFKTVKDTVFG</sequence>
<protein>
    <recommendedName>
        <fullName evidence="3">MBL fold metallo-hydrolase</fullName>
    </recommendedName>
</protein>